<evidence type="ECO:0000256" key="1">
    <source>
        <dbReference type="ARBA" id="ARBA00009283"/>
    </source>
</evidence>
<keyword evidence="7" id="KW-1185">Reference proteome</keyword>
<evidence type="ECO:0000256" key="3">
    <source>
        <dbReference type="PIRSR" id="PIRSR600407-1"/>
    </source>
</evidence>
<dbReference type="GO" id="GO:0009134">
    <property type="term" value="P:nucleoside diphosphate catabolic process"/>
    <property type="evidence" value="ECO:0007669"/>
    <property type="project" value="TreeGrafter"/>
</dbReference>
<keyword evidence="5" id="KW-0472">Membrane</keyword>
<keyword evidence="5" id="KW-0812">Transmembrane</keyword>
<evidence type="ECO:0000313" key="6">
    <source>
        <dbReference type="EMBL" id="KAK9278771.1"/>
    </source>
</evidence>
<dbReference type="Proteomes" id="UP001415857">
    <property type="component" value="Unassembled WGS sequence"/>
</dbReference>
<keyword evidence="5" id="KW-1133">Transmembrane helix</keyword>
<keyword evidence="4" id="KW-0547">Nucleotide-binding</keyword>
<feature type="active site" description="Proton acceptor" evidence="3">
    <location>
        <position position="199"/>
    </location>
</feature>
<feature type="transmembrane region" description="Helical" evidence="5">
    <location>
        <begin position="513"/>
        <end position="533"/>
    </location>
</feature>
<proteinExistence type="inferred from homology"/>
<dbReference type="GO" id="GO:0017110">
    <property type="term" value="F:nucleoside diphosphate phosphatase activity"/>
    <property type="evidence" value="ECO:0007669"/>
    <property type="project" value="TreeGrafter"/>
</dbReference>
<dbReference type="EMBL" id="JBBPBK010000009">
    <property type="protein sequence ID" value="KAK9278771.1"/>
    <property type="molecule type" value="Genomic_DNA"/>
</dbReference>
<feature type="binding site" evidence="4">
    <location>
        <begin position="230"/>
        <end position="234"/>
    </location>
    <ligand>
        <name>ATP</name>
        <dbReference type="ChEBI" id="CHEBI:30616"/>
    </ligand>
</feature>
<dbReference type="GO" id="GO:0005524">
    <property type="term" value="F:ATP binding"/>
    <property type="evidence" value="ECO:0007669"/>
    <property type="project" value="UniProtKB-KW"/>
</dbReference>
<reference evidence="6 7" key="1">
    <citation type="journal article" date="2024" name="Plant J.">
        <title>Genome sequences and population genomics reveal climatic adaptation and genomic divergence between two closely related sweetgum species.</title>
        <authorList>
            <person name="Xu W.Q."/>
            <person name="Ren C.Q."/>
            <person name="Zhang X.Y."/>
            <person name="Comes H.P."/>
            <person name="Liu X.H."/>
            <person name="Li Y.G."/>
            <person name="Kettle C.J."/>
            <person name="Jalonen R."/>
            <person name="Gaisberger H."/>
            <person name="Ma Y.Z."/>
            <person name="Qiu Y.X."/>
        </authorList>
    </citation>
    <scope>NUCLEOTIDE SEQUENCE [LARGE SCALE GENOMIC DNA]</scope>
    <source>
        <strain evidence="6">Hangzhou</strain>
    </source>
</reference>
<dbReference type="PANTHER" id="PTHR11782:SF92">
    <property type="entry name" value="APYRASE 7"/>
    <property type="match status" value="1"/>
</dbReference>
<gene>
    <name evidence="6" type="ORF">L1049_028349</name>
</gene>
<evidence type="ECO:0000256" key="2">
    <source>
        <dbReference type="ARBA" id="ARBA00022801"/>
    </source>
</evidence>
<evidence type="ECO:0000256" key="4">
    <source>
        <dbReference type="PIRSR" id="PIRSR600407-2"/>
    </source>
</evidence>
<comment type="similarity">
    <text evidence="1">Belongs to the GDA1/CD39 NTPase family.</text>
</comment>
<evidence type="ECO:0000313" key="7">
    <source>
        <dbReference type="Proteomes" id="UP001415857"/>
    </source>
</evidence>
<dbReference type="Gene3D" id="3.30.420.40">
    <property type="match status" value="1"/>
</dbReference>
<name>A0AAP0WW56_LIQFO</name>
<organism evidence="6 7">
    <name type="scientific">Liquidambar formosana</name>
    <name type="common">Formosan gum</name>
    <dbReference type="NCBI Taxonomy" id="63359"/>
    <lineage>
        <taxon>Eukaryota</taxon>
        <taxon>Viridiplantae</taxon>
        <taxon>Streptophyta</taxon>
        <taxon>Embryophyta</taxon>
        <taxon>Tracheophyta</taxon>
        <taxon>Spermatophyta</taxon>
        <taxon>Magnoliopsida</taxon>
        <taxon>eudicotyledons</taxon>
        <taxon>Gunneridae</taxon>
        <taxon>Pentapetalae</taxon>
        <taxon>Saxifragales</taxon>
        <taxon>Altingiaceae</taxon>
        <taxon>Liquidambar</taxon>
    </lineage>
</organism>
<feature type="transmembrane region" description="Helical" evidence="5">
    <location>
        <begin position="21"/>
        <end position="43"/>
    </location>
</feature>
<keyword evidence="4" id="KW-0067">ATP-binding</keyword>
<comment type="caution">
    <text evidence="6">The sequence shown here is derived from an EMBL/GenBank/DDBJ whole genome shotgun (WGS) entry which is preliminary data.</text>
</comment>
<keyword evidence="2" id="KW-0378">Hydrolase</keyword>
<dbReference type="AlphaFoldDB" id="A0AAP0WW56"/>
<evidence type="ECO:0000256" key="5">
    <source>
        <dbReference type="SAM" id="Phobius"/>
    </source>
</evidence>
<protein>
    <recommendedName>
        <fullName evidence="8">Apyrase</fullName>
    </recommendedName>
</protein>
<dbReference type="Pfam" id="PF01150">
    <property type="entry name" value="GDA1_CD39"/>
    <property type="match status" value="1"/>
</dbReference>
<dbReference type="PANTHER" id="PTHR11782">
    <property type="entry name" value="ADENOSINE/GUANOSINE DIPHOSPHATASE"/>
    <property type="match status" value="1"/>
</dbReference>
<dbReference type="Gene3D" id="3.30.420.150">
    <property type="entry name" value="Exopolyphosphatase. Domain 2"/>
    <property type="match status" value="1"/>
</dbReference>
<dbReference type="GO" id="GO:0016020">
    <property type="term" value="C:membrane"/>
    <property type="evidence" value="ECO:0007669"/>
    <property type="project" value="TreeGrafter"/>
</dbReference>
<evidence type="ECO:0008006" key="8">
    <source>
        <dbReference type="Google" id="ProtNLM"/>
    </source>
</evidence>
<accession>A0AAP0WW56</accession>
<sequence>MEPRSPSKFKLPIVGFIHYRQAWKIGIALIVVFLLLVGIYHAFKSGRNFNMLGRSYFSVVVDCGSTGTRINVYKWMIKDVNNRDLPILVHSYPDNSTKSPISKVGCQYHCMQTEPGLDKFVGNSSGVRASLEPLILWAEQQIPSERHGETPMFILATAGLRQLPIEDARRILEDAEAVVKEHSFMYRKSWIRVLSGKEEAYYGWLALNYKMGSLENSSALHTLGVLDLGGSSLQVVMEIDNSREREHLVRSNIGSIEHQILAYSLPAFGLNEAFHRTVVMLSQVQSIRESSGGPFELKHPCLSSGFVQNYTCNGCFGPNTTDWKNSGQMWNNHMTSVYLVGDPNWDQCKELARAAAINSSRSEWSQSIISSNCKAHLSSSSGSNFLNVKAAPLPVARFHALSGFYAVYNMLNLSARANMTNIWEKGQQLCSRSWADLSRISGNQNFIGQYCFRVPYLASLIEDALCLGDAEIYFGPGDVSWTLGAALVEGKYLGPSTTEAQTSISTLKLREVVSSPIFLFVLLVCLVFIVYHSQIKLPMPGKKGAAAGAPLPSYIYPKRCPN</sequence>
<dbReference type="InterPro" id="IPR000407">
    <property type="entry name" value="GDA1_CD39_NTPase"/>
</dbReference>